<keyword evidence="7" id="KW-1185">Reference proteome</keyword>
<dbReference type="EC" id="2.1.1.100" evidence="5"/>
<comment type="catalytic activity">
    <reaction evidence="5">
        <text>[protein]-C-terminal S-[(2E,6E)-farnesyl]-L-cysteine + S-adenosyl-L-methionine = [protein]-C-terminal S-[(2E,6E)-farnesyl]-L-cysteine methyl ester + S-adenosyl-L-homocysteine</text>
        <dbReference type="Rhea" id="RHEA:21672"/>
        <dbReference type="Rhea" id="RHEA-COMP:12125"/>
        <dbReference type="Rhea" id="RHEA-COMP:12126"/>
        <dbReference type="ChEBI" id="CHEBI:57856"/>
        <dbReference type="ChEBI" id="CHEBI:59789"/>
        <dbReference type="ChEBI" id="CHEBI:90510"/>
        <dbReference type="ChEBI" id="CHEBI:90511"/>
        <dbReference type="EC" id="2.1.1.100"/>
    </reaction>
</comment>
<evidence type="ECO:0000256" key="2">
    <source>
        <dbReference type="ARBA" id="ARBA00022692"/>
    </source>
</evidence>
<dbReference type="AlphaFoldDB" id="A0A9P6Q362"/>
<organism evidence="6 7">
    <name type="scientific">Mortierella polycephala</name>
    <dbReference type="NCBI Taxonomy" id="41804"/>
    <lineage>
        <taxon>Eukaryota</taxon>
        <taxon>Fungi</taxon>
        <taxon>Fungi incertae sedis</taxon>
        <taxon>Mucoromycota</taxon>
        <taxon>Mortierellomycotina</taxon>
        <taxon>Mortierellomycetes</taxon>
        <taxon>Mortierellales</taxon>
        <taxon>Mortierellaceae</taxon>
        <taxon>Mortierella</taxon>
    </lineage>
</organism>
<gene>
    <name evidence="6" type="ORF">BG011_002496</name>
</gene>
<accession>A0A9P6Q362</accession>
<comment type="similarity">
    <text evidence="5">Belongs to the class VI-like SAM-binding methyltransferase superfamily. Isoprenylcysteine carboxyl methyltransferase family.</text>
</comment>
<comment type="subcellular location">
    <subcellularLocation>
        <location evidence="5">Endoplasmic reticulum membrane</location>
        <topology evidence="5">Multi-pass membrane protein</topology>
    </subcellularLocation>
    <subcellularLocation>
        <location evidence="1">Membrane</location>
        <topology evidence="1">Multi-pass membrane protein</topology>
    </subcellularLocation>
</comment>
<feature type="transmembrane region" description="Helical" evidence="5">
    <location>
        <begin position="196"/>
        <end position="216"/>
    </location>
</feature>
<keyword evidence="5" id="KW-0949">S-adenosyl-L-methionine</keyword>
<comment type="caution">
    <text evidence="6">The sequence shown here is derived from an EMBL/GenBank/DDBJ whole genome shotgun (WGS) entry which is preliminary data.</text>
</comment>
<evidence type="ECO:0000256" key="1">
    <source>
        <dbReference type="ARBA" id="ARBA00004141"/>
    </source>
</evidence>
<dbReference type="GO" id="GO:0032259">
    <property type="term" value="P:methylation"/>
    <property type="evidence" value="ECO:0007669"/>
    <property type="project" value="UniProtKB-KW"/>
</dbReference>
<evidence type="ECO:0000313" key="6">
    <source>
        <dbReference type="EMBL" id="KAG0259645.1"/>
    </source>
</evidence>
<dbReference type="OrthoDB" id="422086at2759"/>
<proteinExistence type="inferred from homology"/>
<keyword evidence="5" id="KW-0808">Transferase</keyword>
<sequence>MTILAKSACLALSAWSFFMAAKSPKSSRTVDRTKEDKVLDENWLKNVGVLRFPFIVSSVGVFEAGAYIFMISRTGASLLGTNTALQQMSVLKPWQIGATAVCFAGYLGRKWCYLALDHFFTFELTIRSEHKLIGHGPYRFLRHPSYTASIVNGISFYALVWHEGLYEVLASYLGRALSWALESNIVVPNTILGIPGGLWVTALYTYFITSIFVFRVPKEEEMLSRHFGKEWDLYAAKRWRLIPFIY</sequence>
<evidence type="ECO:0000256" key="5">
    <source>
        <dbReference type="RuleBase" id="RU362022"/>
    </source>
</evidence>
<protein>
    <recommendedName>
        <fullName evidence="5">Protein-S-isoprenylcysteine O-methyltransferase</fullName>
        <ecNumber evidence="5">2.1.1.100</ecNumber>
    </recommendedName>
</protein>
<reference evidence="6" key="1">
    <citation type="journal article" date="2020" name="Fungal Divers.">
        <title>Resolving the Mortierellaceae phylogeny through synthesis of multi-gene phylogenetics and phylogenomics.</title>
        <authorList>
            <person name="Vandepol N."/>
            <person name="Liber J."/>
            <person name="Desiro A."/>
            <person name="Na H."/>
            <person name="Kennedy M."/>
            <person name="Barry K."/>
            <person name="Grigoriev I.V."/>
            <person name="Miller A.N."/>
            <person name="O'Donnell K."/>
            <person name="Stajich J.E."/>
            <person name="Bonito G."/>
        </authorList>
    </citation>
    <scope>NUCLEOTIDE SEQUENCE</scope>
    <source>
        <strain evidence="6">KOD948</strain>
    </source>
</reference>
<dbReference type="GO" id="GO:0005789">
    <property type="term" value="C:endoplasmic reticulum membrane"/>
    <property type="evidence" value="ECO:0007669"/>
    <property type="project" value="UniProtKB-SubCell"/>
</dbReference>
<dbReference type="Pfam" id="PF04140">
    <property type="entry name" value="ICMT"/>
    <property type="match status" value="1"/>
</dbReference>
<dbReference type="PANTHER" id="PTHR12714:SF24">
    <property type="entry name" value="SLR1182 PROTEIN"/>
    <property type="match status" value="1"/>
</dbReference>
<dbReference type="GO" id="GO:0004671">
    <property type="term" value="F:protein C-terminal S-isoprenylcysteine carboxyl O-methyltransferase activity"/>
    <property type="evidence" value="ECO:0007669"/>
    <property type="project" value="UniProtKB-EC"/>
</dbReference>
<dbReference type="Gene3D" id="1.20.120.1630">
    <property type="match status" value="1"/>
</dbReference>
<dbReference type="EMBL" id="JAAAJA010000180">
    <property type="protein sequence ID" value="KAG0259645.1"/>
    <property type="molecule type" value="Genomic_DNA"/>
</dbReference>
<comment type="caution">
    <text evidence="5">Lacks conserved residue(s) required for the propagation of feature annotation.</text>
</comment>
<dbReference type="InterPro" id="IPR007269">
    <property type="entry name" value="ICMT_MeTrfase"/>
</dbReference>
<keyword evidence="5" id="KW-0256">Endoplasmic reticulum</keyword>
<keyword evidence="4 5" id="KW-0472">Membrane</keyword>
<evidence type="ECO:0000313" key="7">
    <source>
        <dbReference type="Proteomes" id="UP000726737"/>
    </source>
</evidence>
<evidence type="ECO:0000256" key="4">
    <source>
        <dbReference type="ARBA" id="ARBA00023136"/>
    </source>
</evidence>
<evidence type="ECO:0000256" key="3">
    <source>
        <dbReference type="ARBA" id="ARBA00022989"/>
    </source>
</evidence>
<keyword evidence="2 5" id="KW-0812">Transmembrane</keyword>
<keyword evidence="5" id="KW-0489">Methyltransferase</keyword>
<name>A0A9P6Q362_9FUNG</name>
<dbReference type="PANTHER" id="PTHR12714">
    <property type="entry name" value="PROTEIN-S ISOPRENYLCYSTEINE O-METHYLTRANSFERASE"/>
    <property type="match status" value="1"/>
</dbReference>
<keyword evidence="3 5" id="KW-1133">Transmembrane helix</keyword>
<dbReference type="Proteomes" id="UP000726737">
    <property type="component" value="Unassembled WGS sequence"/>
</dbReference>